<dbReference type="Pfam" id="PF04107">
    <property type="entry name" value="GCS2"/>
    <property type="match status" value="1"/>
</dbReference>
<dbReference type="GO" id="GO:0005524">
    <property type="term" value="F:ATP binding"/>
    <property type="evidence" value="ECO:0007669"/>
    <property type="project" value="UniProtKB-UniRule"/>
</dbReference>
<evidence type="ECO:0000313" key="5">
    <source>
        <dbReference type="EMBL" id="SDZ76327.1"/>
    </source>
</evidence>
<protein>
    <recommendedName>
        <fullName evidence="4">Glutamate--cysteine ligase</fullName>
        <ecNumber evidence="4">6.3.2.2</ecNumber>
    </recommendedName>
</protein>
<dbReference type="OrthoDB" id="9780152at2"/>
<dbReference type="InterPro" id="IPR014746">
    <property type="entry name" value="Gln_synth/guanido_kin_cat_dom"/>
</dbReference>
<dbReference type="RefSeq" id="WP_092344053.1">
    <property type="nucleotide sequence ID" value="NZ_FNQN01000001.1"/>
</dbReference>
<evidence type="ECO:0000313" key="6">
    <source>
        <dbReference type="Proteomes" id="UP000199409"/>
    </source>
</evidence>
<reference evidence="5 6" key="1">
    <citation type="submission" date="2016-10" db="EMBL/GenBank/DDBJ databases">
        <authorList>
            <person name="de Groot N.N."/>
        </authorList>
    </citation>
    <scope>NUCLEOTIDE SEQUENCE [LARGE SCALE GENOMIC DNA]</scope>
    <source>
        <strain evidence="5 6">DSM 7343</strain>
    </source>
</reference>
<sequence length="460" mass="52218">MSPHPNLSNASNQQLITNTQQLTDFLLRGARPRSDWGIGLETEKLVVDRHTGKAVSYERIRELLARLDGIGGWQGIFEQENLIGLQGKRSSVTLEPGGQLELSGKFCCDISCSWRDLNRYRQHIVAMGNELDLMFLGLGVHPFSTLEEIAWLPKPRYQIMAPYMLKTGDMGQRMMKQTAGTQVNLDFSDEEDCIRKLRVAQWLSPLCYALFANSPILEGQPSGFLSFRGEVWSRTDADRCGLIEPLFRPDACLNDFVAYALDVPLYFLERQHQLIDMTQQRFTFRQFLENGWGAERATLDDWNQHLSTLFSEVRLRPQIEVRSADSLPPRCTAAVAAFYKGLLYTEQGLSAVESLFSDLTLAEFRLLYQRSWQEGLKTKIKGGTFQEAVIELLKVAALSLQEQYNNGDSGTDESHFLQDISEIAISGETLAEQLLQRWGGNRQEKLQLLFDHCGYDLSIL</sequence>
<organism evidence="5 6">
    <name type="scientific">Desulfuromusa kysingii</name>
    <dbReference type="NCBI Taxonomy" id="37625"/>
    <lineage>
        <taxon>Bacteria</taxon>
        <taxon>Pseudomonadati</taxon>
        <taxon>Thermodesulfobacteriota</taxon>
        <taxon>Desulfuromonadia</taxon>
        <taxon>Desulfuromonadales</taxon>
        <taxon>Geopsychrobacteraceae</taxon>
        <taxon>Desulfuromusa</taxon>
    </lineage>
</organism>
<keyword evidence="2 4" id="KW-0547">Nucleotide-binding</keyword>
<keyword evidence="3 4" id="KW-0067">ATP-binding</keyword>
<dbReference type="EC" id="6.3.2.2" evidence="4"/>
<dbReference type="Gene3D" id="3.30.590.20">
    <property type="match status" value="1"/>
</dbReference>
<dbReference type="InterPro" id="IPR035434">
    <property type="entry name" value="GCL_bact_plant"/>
</dbReference>
<keyword evidence="6" id="KW-1185">Reference proteome</keyword>
<dbReference type="InterPro" id="IPR006336">
    <property type="entry name" value="GCS2"/>
</dbReference>
<evidence type="ECO:0000256" key="4">
    <source>
        <dbReference type="PIRNR" id="PIRNR017901"/>
    </source>
</evidence>
<dbReference type="Proteomes" id="UP000199409">
    <property type="component" value="Unassembled WGS sequence"/>
</dbReference>
<keyword evidence="1 4" id="KW-0436">Ligase</keyword>
<accession>A0A1H3VNE6</accession>
<comment type="function">
    <text evidence="4">Catalyzes the synthesis of gamma-glutamylcysteine (gamma-GC).</text>
</comment>
<dbReference type="EMBL" id="FNQN01000001">
    <property type="protein sequence ID" value="SDZ76327.1"/>
    <property type="molecule type" value="Genomic_DNA"/>
</dbReference>
<gene>
    <name evidence="5" type="ORF">SAMN05660420_00182</name>
</gene>
<name>A0A1H3VNE6_9BACT</name>
<proteinExistence type="inferred from homology"/>
<dbReference type="GO" id="GO:0004357">
    <property type="term" value="F:glutamate-cysteine ligase activity"/>
    <property type="evidence" value="ECO:0007669"/>
    <property type="project" value="UniProtKB-UniRule"/>
</dbReference>
<evidence type="ECO:0000256" key="3">
    <source>
        <dbReference type="ARBA" id="ARBA00022840"/>
    </source>
</evidence>
<comment type="catalytic activity">
    <reaction evidence="4">
        <text>L-cysteine + L-glutamate + ATP = gamma-L-glutamyl-L-cysteine + ADP + phosphate + H(+)</text>
        <dbReference type="Rhea" id="RHEA:13285"/>
        <dbReference type="ChEBI" id="CHEBI:15378"/>
        <dbReference type="ChEBI" id="CHEBI:29985"/>
        <dbReference type="ChEBI" id="CHEBI:30616"/>
        <dbReference type="ChEBI" id="CHEBI:35235"/>
        <dbReference type="ChEBI" id="CHEBI:43474"/>
        <dbReference type="ChEBI" id="CHEBI:58173"/>
        <dbReference type="ChEBI" id="CHEBI:456216"/>
        <dbReference type="EC" id="6.3.2.2"/>
    </reaction>
</comment>
<dbReference type="SUPFAM" id="SSF55931">
    <property type="entry name" value="Glutamine synthetase/guanido kinase"/>
    <property type="match status" value="1"/>
</dbReference>
<dbReference type="PANTHER" id="PTHR34378">
    <property type="entry name" value="GLUTAMATE--CYSTEINE LIGASE, CHLOROPLASTIC"/>
    <property type="match status" value="1"/>
</dbReference>
<evidence type="ECO:0000256" key="1">
    <source>
        <dbReference type="ARBA" id="ARBA00022598"/>
    </source>
</evidence>
<evidence type="ECO:0000256" key="2">
    <source>
        <dbReference type="ARBA" id="ARBA00022741"/>
    </source>
</evidence>
<dbReference type="GO" id="GO:0006750">
    <property type="term" value="P:glutathione biosynthetic process"/>
    <property type="evidence" value="ECO:0007669"/>
    <property type="project" value="UniProtKB-UniRule"/>
</dbReference>
<dbReference type="STRING" id="37625.SAMN05660420_00182"/>
<dbReference type="PIRSF" id="PIRSF017901">
    <property type="entry name" value="GCL"/>
    <property type="match status" value="1"/>
</dbReference>
<dbReference type="AlphaFoldDB" id="A0A1H3VNE6"/>
<comment type="similarity">
    <text evidence="4">Belongs to the glutamate--cysteine ligase type 2 family. EgtA subfamily.</text>
</comment>
<dbReference type="PANTHER" id="PTHR34378:SF1">
    <property type="entry name" value="GLUTAMATE--CYSTEINE LIGASE, CHLOROPLASTIC"/>
    <property type="match status" value="1"/>
</dbReference>